<keyword evidence="4 7" id="KW-0689">Ribosomal protein</keyword>
<accession>A0A1G2U409</accession>
<evidence type="ECO:0000256" key="1">
    <source>
        <dbReference type="ARBA" id="ARBA00006540"/>
    </source>
</evidence>
<keyword evidence="5 7" id="KW-0687">Ribonucleoprotein</keyword>
<dbReference type="InterPro" id="IPR000597">
    <property type="entry name" value="Ribosomal_uL3"/>
</dbReference>
<dbReference type="Gene3D" id="3.30.160.810">
    <property type="match status" value="1"/>
</dbReference>
<dbReference type="Pfam" id="PF00297">
    <property type="entry name" value="Ribosomal_L3"/>
    <property type="match status" value="1"/>
</dbReference>
<gene>
    <name evidence="7" type="primary">rplC</name>
    <name evidence="9" type="ORF">A2920_00865</name>
</gene>
<dbReference type="NCBIfam" id="TIGR03625">
    <property type="entry name" value="L3_bact"/>
    <property type="match status" value="1"/>
</dbReference>
<organism evidence="9 10">
    <name type="scientific">Candidatus Zambryskibacteria bacterium RIFCSPLOWO2_01_FULL_43_17</name>
    <dbReference type="NCBI Taxonomy" id="1802760"/>
    <lineage>
        <taxon>Bacteria</taxon>
        <taxon>Candidatus Zambryskiibacteriota</taxon>
    </lineage>
</organism>
<evidence type="ECO:0000256" key="7">
    <source>
        <dbReference type="HAMAP-Rule" id="MF_01325"/>
    </source>
</evidence>
<dbReference type="InterPro" id="IPR009000">
    <property type="entry name" value="Transl_B-barrel_sf"/>
</dbReference>
<sequence length="206" mass="21937">MKFLLAKKNSMTQVYTDDGRAIPATLLDVGDVIVTQVKSKEKDGYEAVQVGFGSKKEKNISKSIKGHTKGLGNFAALREFPISGAPEGGWKVGDKIEIGTFAPGDAVEVSGVSKGKGFQSVIKLHNFKGGPRSHGQKHSEREPGSIGGGLRNKVPKGMRMAGRMGGDKITVKNLEIVQVIPDANQILVSGAVPGRRGTMLELRSKN</sequence>
<dbReference type="GO" id="GO:0003735">
    <property type="term" value="F:structural constituent of ribosome"/>
    <property type="evidence" value="ECO:0007669"/>
    <property type="project" value="UniProtKB-UniRule"/>
</dbReference>
<comment type="similarity">
    <text evidence="1 7">Belongs to the universal ribosomal protein uL3 family.</text>
</comment>
<feature type="region of interest" description="Disordered" evidence="8">
    <location>
        <begin position="127"/>
        <end position="154"/>
    </location>
</feature>
<keyword evidence="3 7" id="KW-0694">RNA-binding</keyword>
<dbReference type="EMBL" id="MHWD01000012">
    <property type="protein sequence ID" value="OHB04247.1"/>
    <property type="molecule type" value="Genomic_DNA"/>
</dbReference>
<dbReference type="PANTHER" id="PTHR11229:SF16">
    <property type="entry name" value="LARGE RIBOSOMAL SUBUNIT PROTEIN UL3C"/>
    <property type="match status" value="1"/>
</dbReference>
<dbReference type="FunFam" id="2.40.30.10:FF:000004">
    <property type="entry name" value="50S ribosomal protein L3"/>
    <property type="match status" value="1"/>
</dbReference>
<evidence type="ECO:0000256" key="3">
    <source>
        <dbReference type="ARBA" id="ARBA00022884"/>
    </source>
</evidence>
<evidence type="ECO:0000313" key="10">
    <source>
        <dbReference type="Proteomes" id="UP000179283"/>
    </source>
</evidence>
<dbReference type="Gene3D" id="2.40.30.10">
    <property type="entry name" value="Translation factors"/>
    <property type="match status" value="1"/>
</dbReference>
<comment type="function">
    <text evidence="7">One of the primary rRNA binding proteins, it binds directly near the 3'-end of the 23S rRNA, where it nucleates assembly of the 50S subunit.</text>
</comment>
<evidence type="ECO:0000256" key="2">
    <source>
        <dbReference type="ARBA" id="ARBA00022730"/>
    </source>
</evidence>
<dbReference type="GO" id="GO:0019843">
    <property type="term" value="F:rRNA binding"/>
    <property type="evidence" value="ECO:0007669"/>
    <property type="project" value="UniProtKB-UniRule"/>
</dbReference>
<dbReference type="InterPro" id="IPR019927">
    <property type="entry name" value="Ribosomal_uL3_bac/org-type"/>
</dbReference>
<evidence type="ECO:0000256" key="5">
    <source>
        <dbReference type="ARBA" id="ARBA00023274"/>
    </source>
</evidence>
<evidence type="ECO:0000313" key="9">
    <source>
        <dbReference type="EMBL" id="OHB04247.1"/>
    </source>
</evidence>
<dbReference type="HAMAP" id="MF_01325_B">
    <property type="entry name" value="Ribosomal_uL3_B"/>
    <property type="match status" value="1"/>
</dbReference>
<proteinExistence type="inferred from homology"/>
<protein>
    <recommendedName>
        <fullName evidence="6 7">Large ribosomal subunit protein uL3</fullName>
    </recommendedName>
</protein>
<dbReference type="GO" id="GO:0006412">
    <property type="term" value="P:translation"/>
    <property type="evidence" value="ECO:0007669"/>
    <property type="project" value="UniProtKB-UniRule"/>
</dbReference>
<evidence type="ECO:0000256" key="8">
    <source>
        <dbReference type="SAM" id="MobiDB-lite"/>
    </source>
</evidence>
<keyword evidence="2 7" id="KW-0699">rRNA-binding</keyword>
<evidence type="ECO:0000256" key="4">
    <source>
        <dbReference type="ARBA" id="ARBA00022980"/>
    </source>
</evidence>
<reference evidence="9 10" key="1">
    <citation type="journal article" date="2016" name="Nat. Commun.">
        <title>Thousands of microbial genomes shed light on interconnected biogeochemical processes in an aquifer system.</title>
        <authorList>
            <person name="Anantharaman K."/>
            <person name="Brown C.T."/>
            <person name="Hug L.A."/>
            <person name="Sharon I."/>
            <person name="Castelle C.J."/>
            <person name="Probst A.J."/>
            <person name="Thomas B.C."/>
            <person name="Singh A."/>
            <person name="Wilkins M.J."/>
            <person name="Karaoz U."/>
            <person name="Brodie E.L."/>
            <person name="Williams K.H."/>
            <person name="Hubbard S.S."/>
            <person name="Banfield J.F."/>
        </authorList>
    </citation>
    <scope>NUCLEOTIDE SEQUENCE [LARGE SCALE GENOMIC DNA]</scope>
</reference>
<dbReference type="Proteomes" id="UP000179283">
    <property type="component" value="Unassembled WGS sequence"/>
</dbReference>
<dbReference type="AlphaFoldDB" id="A0A1G2U409"/>
<dbReference type="PANTHER" id="PTHR11229">
    <property type="entry name" value="50S RIBOSOMAL PROTEIN L3"/>
    <property type="match status" value="1"/>
</dbReference>
<name>A0A1G2U409_9BACT</name>
<comment type="subunit">
    <text evidence="7">Part of the 50S ribosomal subunit. Forms a cluster with proteins L14 and L19.</text>
</comment>
<dbReference type="GO" id="GO:0022625">
    <property type="term" value="C:cytosolic large ribosomal subunit"/>
    <property type="evidence" value="ECO:0007669"/>
    <property type="project" value="TreeGrafter"/>
</dbReference>
<comment type="caution">
    <text evidence="9">The sequence shown here is derived from an EMBL/GenBank/DDBJ whole genome shotgun (WGS) entry which is preliminary data.</text>
</comment>
<evidence type="ECO:0000256" key="6">
    <source>
        <dbReference type="ARBA" id="ARBA00035243"/>
    </source>
</evidence>
<dbReference type="SUPFAM" id="SSF50447">
    <property type="entry name" value="Translation proteins"/>
    <property type="match status" value="1"/>
</dbReference>